<gene>
    <name evidence="2" type="ORF">MCHLO_09816</name>
</gene>
<feature type="region of interest" description="Disordered" evidence="1">
    <location>
        <begin position="284"/>
        <end position="305"/>
    </location>
</feature>
<feature type="compositionally biased region" description="Low complexity" evidence="1">
    <location>
        <begin position="163"/>
        <end position="174"/>
    </location>
</feature>
<feature type="region of interest" description="Disordered" evidence="1">
    <location>
        <begin position="153"/>
        <end position="272"/>
    </location>
</feature>
<sequence length="305" mass="33730">MPSGLRYTDVDSSNLIAYLAHRDRRFNDRGSIATYRELGPNSAEKWSRKHPPHGWRYLYSTTASADAWIDRMATILDSEADQEQGMDDDEDDSAETRVEVETAITLLSAMFPGISREYFARAIDAKGGDLNLVFETLSGLFSVPKSEIGQELLEEGDEEDSTEGTSFSRWSFSTRTRRMPAESDEEGEDNGEDISEGHQAKRRGGSSSQRKRAKSTPSRPTASSSKPISRRVVSAPSKLESPPRGGSRSSAKPKSRTVYERAPAGWGADRGEMRRFASMKLNVVLGDKAKGKEKGKRNRPSSPEA</sequence>
<feature type="compositionally biased region" description="Acidic residues" evidence="1">
    <location>
        <begin position="182"/>
        <end position="194"/>
    </location>
</feature>
<proteinExistence type="predicted"/>
<evidence type="ECO:0008006" key="4">
    <source>
        <dbReference type="Google" id="ProtNLM"/>
    </source>
</evidence>
<accession>A0ABQ0LP37</accession>
<feature type="compositionally biased region" description="Polar residues" evidence="1">
    <location>
        <begin position="216"/>
        <end position="227"/>
    </location>
</feature>
<evidence type="ECO:0000313" key="3">
    <source>
        <dbReference type="Proteomes" id="UP000815677"/>
    </source>
</evidence>
<organism evidence="2 3">
    <name type="scientific">Mycena chlorophos</name>
    <name type="common">Agaric fungus</name>
    <name type="synonym">Agaricus chlorophos</name>
    <dbReference type="NCBI Taxonomy" id="658473"/>
    <lineage>
        <taxon>Eukaryota</taxon>
        <taxon>Fungi</taxon>
        <taxon>Dikarya</taxon>
        <taxon>Basidiomycota</taxon>
        <taxon>Agaricomycotina</taxon>
        <taxon>Agaricomycetes</taxon>
        <taxon>Agaricomycetidae</taxon>
        <taxon>Agaricales</taxon>
        <taxon>Marasmiineae</taxon>
        <taxon>Mycenaceae</taxon>
        <taxon>Mycena</taxon>
    </lineage>
</organism>
<evidence type="ECO:0000313" key="2">
    <source>
        <dbReference type="EMBL" id="GAT52797.1"/>
    </source>
</evidence>
<feature type="compositionally biased region" description="Acidic residues" evidence="1">
    <location>
        <begin position="153"/>
        <end position="162"/>
    </location>
</feature>
<dbReference type="Proteomes" id="UP000815677">
    <property type="component" value="Unassembled WGS sequence"/>
</dbReference>
<dbReference type="EMBL" id="DF847937">
    <property type="protein sequence ID" value="GAT52797.1"/>
    <property type="molecule type" value="Genomic_DNA"/>
</dbReference>
<reference evidence="2" key="1">
    <citation type="submission" date="2014-09" db="EMBL/GenBank/DDBJ databases">
        <title>Genome sequence of the luminous mushroom Mycena chlorophos for searching fungal bioluminescence genes.</title>
        <authorList>
            <person name="Tanaka Y."/>
            <person name="Kasuga D."/>
            <person name="Oba Y."/>
            <person name="Hase S."/>
            <person name="Sato K."/>
            <person name="Oba Y."/>
            <person name="Sakakibara Y."/>
        </authorList>
    </citation>
    <scope>NUCLEOTIDE SEQUENCE</scope>
</reference>
<feature type="compositionally biased region" description="Basic residues" evidence="1">
    <location>
        <begin position="200"/>
        <end position="214"/>
    </location>
</feature>
<name>A0ABQ0LP37_MYCCL</name>
<evidence type="ECO:0000256" key="1">
    <source>
        <dbReference type="SAM" id="MobiDB-lite"/>
    </source>
</evidence>
<keyword evidence="3" id="KW-1185">Reference proteome</keyword>
<protein>
    <recommendedName>
        <fullName evidence="4">CUE domain-containing protein</fullName>
    </recommendedName>
</protein>